<feature type="domain" description="RimM N-terminal" evidence="6">
    <location>
        <begin position="7"/>
        <end position="90"/>
    </location>
</feature>
<dbReference type="InterPro" id="IPR011033">
    <property type="entry name" value="PRC_barrel-like_sf"/>
</dbReference>
<comment type="function">
    <text evidence="5">An accessory protein needed during the final step in the assembly of 30S ribosomal subunit, possibly for assembly of the head region. Essential for efficient processing of 16S rRNA. May be needed both before and after RbfA during the maturation of 16S rRNA. It has affinity for free ribosomal 30S subunits but not for 70S ribosomes.</text>
</comment>
<dbReference type="InterPro" id="IPR036976">
    <property type="entry name" value="RimM_N_sf"/>
</dbReference>
<gene>
    <name evidence="5 8" type="primary">rimM</name>
    <name evidence="8" type="ORF">GHI93_04780</name>
</gene>
<dbReference type="RefSeq" id="WP_153495927.1">
    <property type="nucleotide sequence ID" value="NZ_CAXYUY010000002.1"/>
</dbReference>
<comment type="subcellular location">
    <subcellularLocation>
        <location evidence="5">Cytoplasm</location>
    </subcellularLocation>
</comment>
<keyword evidence="2 5" id="KW-0690">Ribosome biogenesis</keyword>
<comment type="caution">
    <text evidence="8">The sequence shown here is derived from an EMBL/GenBank/DDBJ whole genome shotgun (WGS) entry which is preliminary data.</text>
</comment>
<dbReference type="GO" id="GO:0005840">
    <property type="term" value="C:ribosome"/>
    <property type="evidence" value="ECO:0007669"/>
    <property type="project" value="InterPro"/>
</dbReference>
<evidence type="ECO:0000259" key="6">
    <source>
        <dbReference type="Pfam" id="PF01782"/>
    </source>
</evidence>
<proteinExistence type="inferred from homology"/>
<dbReference type="InterPro" id="IPR027275">
    <property type="entry name" value="PRC-brl_dom"/>
</dbReference>
<keyword evidence="3 5" id="KW-0698">rRNA processing</keyword>
<comment type="domain">
    <text evidence="5">The PRC barrel domain binds ribosomal protein uS19.</text>
</comment>
<dbReference type="Proteomes" id="UP000439550">
    <property type="component" value="Unassembled WGS sequence"/>
</dbReference>
<dbReference type="GO" id="GO:0006364">
    <property type="term" value="P:rRNA processing"/>
    <property type="evidence" value="ECO:0007669"/>
    <property type="project" value="UniProtKB-UniRule"/>
</dbReference>
<dbReference type="GO" id="GO:0043022">
    <property type="term" value="F:ribosome binding"/>
    <property type="evidence" value="ECO:0007669"/>
    <property type="project" value="InterPro"/>
</dbReference>
<evidence type="ECO:0000313" key="8">
    <source>
        <dbReference type="EMBL" id="MQW39253.1"/>
    </source>
</evidence>
<name>A0A7X1Z7K3_9LACT</name>
<dbReference type="InterPro" id="IPR011961">
    <property type="entry name" value="RimM"/>
</dbReference>
<dbReference type="Pfam" id="PF05239">
    <property type="entry name" value="PRC"/>
    <property type="match status" value="1"/>
</dbReference>
<evidence type="ECO:0000256" key="5">
    <source>
        <dbReference type="HAMAP-Rule" id="MF_00014"/>
    </source>
</evidence>
<comment type="subunit">
    <text evidence="5">Binds ribosomal protein uS19.</text>
</comment>
<dbReference type="Pfam" id="PF01782">
    <property type="entry name" value="RimM"/>
    <property type="match status" value="1"/>
</dbReference>
<accession>A0A7X1Z7K3</accession>
<dbReference type="NCBIfam" id="TIGR02273">
    <property type="entry name" value="16S_RimM"/>
    <property type="match status" value="1"/>
</dbReference>
<dbReference type="Gene3D" id="2.30.30.240">
    <property type="entry name" value="PRC-barrel domain"/>
    <property type="match status" value="1"/>
</dbReference>
<evidence type="ECO:0000313" key="9">
    <source>
        <dbReference type="Proteomes" id="UP000439550"/>
    </source>
</evidence>
<reference evidence="8 9" key="1">
    <citation type="submission" date="2019-10" db="EMBL/GenBank/DDBJ databases">
        <authorList>
            <person name="Dong K."/>
        </authorList>
    </citation>
    <scope>NUCLEOTIDE SEQUENCE [LARGE SCALE GENOMIC DNA]</scope>
    <source>
        <strain evidence="8 9">DSM 28960</strain>
    </source>
</reference>
<dbReference type="EMBL" id="WITJ01000005">
    <property type="protein sequence ID" value="MQW39253.1"/>
    <property type="molecule type" value="Genomic_DNA"/>
</dbReference>
<sequence length="180" mass="20722">MTKFYNVGTIVNTQGLQGEVRVLVTTDFPKERFAKNSVLTLFDLNDEKILELKVKSGKPYKNMYLVKFFGLDHINAVEKYKGMTLKIAENQQSKLEEGEFYYHEIIGLEVYENERLIGRISEILQPGANDVWVVQRKGKRDLLLPYIPSVILGVDLEKKRVNVEVMDGLDDPDDAHEDEK</sequence>
<dbReference type="AlphaFoldDB" id="A0A7X1Z7K3"/>
<dbReference type="GO" id="GO:0042274">
    <property type="term" value="P:ribosomal small subunit biogenesis"/>
    <property type="evidence" value="ECO:0007669"/>
    <property type="project" value="UniProtKB-UniRule"/>
</dbReference>
<evidence type="ECO:0000256" key="4">
    <source>
        <dbReference type="ARBA" id="ARBA00023186"/>
    </source>
</evidence>
<keyword evidence="9" id="KW-1185">Reference proteome</keyword>
<dbReference type="GO" id="GO:0005737">
    <property type="term" value="C:cytoplasm"/>
    <property type="evidence" value="ECO:0007669"/>
    <property type="project" value="UniProtKB-SubCell"/>
</dbReference>
<dbReference type="InterPro" id="IPR002676">
    <property type="entry name" value="RimM_N"/>
</dbReference>
<evidence type="ECO:0000256" key="2">
    <source>
        <dbReference type="ARBA" id="ARBA00022517"/>
    </source>
</evidence>
<evidence type="ECO:0000256" key="3">
    <source>
        <dbReference type="ARBA" id="ARBA00022552"/>
    </source>
</evidence>
<dbReference type="HAMAP" id="MF_00014">
    <property type="entry name" value="Ribosome_mat_RimM"/>
    <property type="match status" value="1"/>
</dbReference>
<dbReference type="Gene3D" id="2.40.30.60">
    <property type="entry name" value="RimM"/>
    <property type="match status" value="1"/>
</dbReference>
<keyword evidence="1 5" id="KW-0963">Cytoplasm</keyword>
<dbReference type="SUPFAM" id="SSF50346">
    <property type="entry name" value="PRC-barrel domain"/>
    <property type="match status" value="1"/>
</dbReference>
<keyword evidence="4 5" id="KW-0143">Chaperone</keyword>
<dbReference type="InterPro" id="IPR009000">
    <property type="entry name" value="Transl_B-barrel_sf"/>
</dbReference>
<dbReference type="OrthoDB" id="9810331at2"/>
<feature type="domain" description="PRC-barrel" evidence="7">
    <location>
        <begin position="97"/>
        <end position="168"/>
    </location>
</feature>
<comment type="similarity">
    <text evidence="5">Belongs to the RimM family.</text>
</comment>
<organism evidence="8 9">
    <name type="scientific">Lactococcus hircilactis</name>
    <dbReference type="NCBI Taxonomy" id="1494462"/>
    <lineage>
        <taxon>Bacteria</taxon>
        <taxon>Bacillati</taxon>
        <taxon>Bacillota</taxon>
        <taxon>Bacilli</taxon>
        <taxon>Lactobacillales</taxon>
        <taxon>Streptococcaceae</taxon>
        <taxon>Lactococcus</taxon>
    </lineage>
</organism>
<protein>
    <recommendedName>
        <fullName evidence="5">Ribosome maturation factor RimM</fullName>
    </recommendedName>
</protein>
<dbReference type="PANTHER" id="PTHR33692">
    <property type="entry name" value="RIBOSOME MATURATION FACTOR RIMM"/>
    <property type="match status" value="1"/>
</dbReference>
<evidence type="ECO:0000256" key="1">
    <source>
        <dbReference type="ARBA" id="ARBA00022490"/>
    </source>
</evidence>
<dbReference type="SUPFAM" id="SSF50447">
    <property type="entry name" value="Translation proteins"/>
    <property type="match status" value="1"/>
</dbReference>
<evidence type="ECO:0000259" key="7">
    <source>
        <dbReference type="Pfam" id="PF05239"/>
    </source>
</evidence>
<dbReference type="PANTHER" id="PTHR33692:SF1">
    <property type="entry name" value="RIBOSOME MATURATION FACTOR RIMM"/>
    <property type="match status" value="1"/>
</dbReference>